<evidence type="ECO:0000313" key="2">
    <source>
        <dbReference type="Proteomes" id="UP000559182"/>
    </source>
</evidence>
<gene>
    <name evidence="1" type="ORF">FHU39_002425</name>
</gene>
<dbReference type="EMBL" id="JACHVQ010000001">
    <property type="protein sequence ID" value="MBB2892441.1"/>
    <property type="molecule type" value="Genomic_DNA"/>
</dbReference>
<protein>
    <submittedName>
        <fullName evidence="1">DNA-directed RNA polymerase specialized sigma24 family protein</fullName>
    </submittedName>
</protein>
<organism evidence="1 2">
    <name type="scientific">Flexivirga oryzae</name>
    <dbReference type="NCBI Taxonomy" id="1794944"/>
    <lineage>
        <taxon>Bacteria</taxon>
        <taxon>Bacillati</taxon>
        <taxon>Actinomycetota</taxon>
        <taxon>Actinomycetes</taxon>
        <taxon>Micrococcales</taxon>
        <taxon>Dermacoccaceae</taxon>
        <taxon>Flexivirga</taxon>
    </lineage>
</organism>
<dbReference type="RefSeq" id="WP_183320601.1">
    <property type="nucleotide sequence ID" value="NZ_JACHVQ010000001.1"/>
</dbReference>
<dbReference type="GO" id="GO:0000428">
    <property type="term" value="C:DNA-directed RNA polymerase complex"/>
    <property type="evidence" value="ECO:0007669"/>
    <property type="project" value="UniProtKB-KW"/>
</dbReference>
<evidence type="ECO:0000313" key="1">
    <source>
        <dbReference type="EMBL" id="MBB2892441.1"/>
    </source>
</evidence>
<comment type="caution">
    <text evidence="1">The sequence shown here is derived from an EMBL/GenBank/DDBJ whole genome shotgun (WGS) entry which is preliminary data.</text>
</comment>
<keyword evidence="2" id="KW-1185">Reference proteome</keyword>
<dbReference type="AlphaFoldDB" id="A0A839NCK7"/>
<accession>A0A839NCK7</accession>
<keyword evidence="1" id="KW-0240">DNA-directed RNA polymerase</keyword>
<sequence>MRGRSDEDFEKFVVARVQDLHHDAYLLTASEADSEQLVAHTLAELARDRVDLTQATTTARVRMARAAAHTNLPEAGNVTDLSARFRPLAALTARQRAILTLEALDGHDLHSVARVLRLSPRDVEQAYAAIPPEFTDVDPAELRRLLQDFGDLAESPDPATTLAQVHALPPPPRRPWWSYVAALAVVALTVSTLWIAQSWHDDWLRTAAGLNHAHGTHYPAYAQGYKLVGIQDVAPGPATSLDLADQGGAVMIECADDEGAVPRSGGYRVSWSASTPRTVPHRTCST</sequence>
<reference evidence="1 2" key="1">
    <citation type="submission" date="2020-08" db="EMBL/GenBank/DDBJ databases">
        <title>Sequencing the genomes of 1000 actinobacteria strains.</title>
        <authorList>
            <person name="Klenk H.-P."/>
        </authorList>
    </citation>
    <scope>NUCLEOTIDE SEQUENCE [LARGE SCALE GENOMIC DNA]</scope>
    <source>
        <strain evidence="1 2">DSM 105369</strain>
    </source>
</reference>
<dbReference type="Proteomes" id="UP000559182">
    <property type="component" value="Unassembled WGS sequence"/>
</dbReference>
<dbReference type="Gene3D" id="1.20.140.160">
    <property type="match status" value="1"/>
</dbReference>
<proteinExistence type="predicted"/>
<name>A0A839NCK7_9MICO</name>
<keyword evidence="1" id="KW-0804">Transcription</keyword>